<dbReference type="AlphaFoldDB" id="A0A562ZSW5"/>
<dbReference type="InterPro" id="IPR012902">
    <property type="entry name" value="N_methyl_site"/>
</dbReference>
<feature type="transmembrane region" description="Helical" evidence="1">
    <location>
        <begin position="41"/>
        <end position="63"/>
    </location>
</feature>
<comment type="caution">
    <text evidence="2">The sequence shown here is derived from an EMBL/GenBank/DDBJ whole genome shotgun (WGS) entry which is preliminary data.</text>
</comment>
<dbReference type="Proteomes" id="UP000318199">
    <property type="component" value="Unassembled WGS sequence"/>
</dbReference>
<dbReference type="PROSITE" id="PS00409">
    <property type="entry name" value="PROKAR_NTER_METHYL"/>
    <property type="match status" value="1"/>
</dbReference>
<dbReference type="NCBIfam" id="TIGR02532">
    <property type="entry name" value="IV_pilin_GFxxxE"/>
    <property type="match status" value="1"/>
</dbReference>
<dbReference type="EMBL" id="VOBQ01000008">
    <property type="protein sequence ID" value="TWO71428.1"/>
    <property type="molecule type" value="Genomic_DNA"/>
</dbReference>
<evidence type="ECO:0000313" key="3">
    <source>
        <dbReference type="Proteomes" id="UP000318199"/>
    </source>
</evidence>
<sequence>MPQMRRPNTKFSQRLFFNGFSFKEHFMQNVSLKGKKLQRGLTLIEMMIGLAIVGLILSAVLYYQTRAEYMQKSNQQATDLAQIASKVKAYYGPTNSYTALSASAINNMALINAPMKFDGTNVVDAFGNSMSINGTTRTFAITVGGATSPLDKEVCVSIASKLASNALVINVGNAAAAATGAVSGGSVYKASASATPNTTNLTTGCAESAPVIAAQFN</sequence>
<reference evidence="2 3" key="1">
    <citation type="submission" date="2019-07" db="EMBL/GenBank/DDBJ databases">
        <title>Caenimonas sedimenti sp. nov., isolated from activated sludge.</title>
        <authorList>
            <person name="Xu J."/>
        </authorList>
    </citation>
    <scope>NUCLEOTIDE SEQUENCE [LARGE SCALE GENOMIC DNA]</scope>
    <source>
        <strain evidence="2 3">HX-9-20</strain>
    </source>
</reference>
<evidence type="ECO:0000256" key="1">
    <source>
        <dbReference type="SAM" id="Phobius"/>
    </source>
</evidence>
<keyword evidence="1" id="KW-0472">Membrane</keyword>
<evidence type="ECO:0000313" key="2">
    <source>
        <dbReference type="EMBL" id="TWO71428.1"/>
    </source>
</evidence>
<dbReference type="InterPro" id="IPR045584">
    <property type="entry name" value="Pilin-like"/>
</dbReference>
<dbReference type="Gene3D" id="3.30.1690.10">
    <property type="entry name" value="TcpA-like pilin"/>
    <property type="match status" value="1"/>
</dbReference>
<keyword evidence="3" id="KW-1185">Reference proteome</keyword>
<dbReference type="Pfam" id="PF07963">
    <property type="entry name" value="N_methyl"/>
    <property type="match status" value="1"/>
</dbReference>
<protein>
    <submittedName>
        <fullName evidence="2">Prepilin-type N-terminal cleavage/methylation domain-containing protein</fullName>
    </submittedName>
</protein>
<gene>
    <name evidence="2" type="ORF">FN976_10950</name>
</gene>
<keyword evidence="1" id="KW-0812">Transmembrane</keyword>
<proteinExistence type="predicted"/>
<organism evidence="2 3">
    <name type="scientific">Caenimonas sedimenti</name>
    <dbReference type="NCBI Taxonomy" id="2596921"/>
    <lineage>
        <taxon>Bacteria</taxon>
        <taxon>Pseudomonadati</taxon>
        <taxon>Pseudomonadota</taxon>
        <taxon>Betaproteobacteria</taxon>
        <taxon>Burkholderiales</taxon>
        <taxon>Comamonadaceae</taxon>
        <taxon>Caenimonas</taxon>
    </lineage>
</organism>
<dbReference type="SUPFAM" id="SSF54523">
    <property type="entry name" value="Pili subunits"/>
    <property type="match status" value="1"/>
</dbReference>
<accession>A0A562ZSW5</accession>
<dbReference type="OrthoDB" id="8592370at2"/>
<keyword evidence="1" id="KW-1133">Transmembrane helix</keyword>
<name>A0A562ZSW5_9BURK</name>